<feature type="transmembrane region" description="Helical" evidence="1">
    <location>
        <begin position="122"/>
        <end position="145"/>
    </location>
</feature>
<reference evidence="2 3" key="1">
    <citation type="submission" date="2024-05" db="EMBL/GenBank/DDBJ databases">
        <title>Culex pipiens pipiens assembly and annotation.</title>
        <authorList>
            <person name="Alout H."/>
            <person name="Durand T."/>
        </authorList>
    </citation>
    <scope>NUCLEOTIDE SEQUENCE [LARGE SCALE GENOMIC DNA]</scope>
    <source>
        <strain evidence="2">HA-2024</strain>
        <tissue evidence="2">Whole body</tissue>
    </source>
</reference>
<accession>A0ABD1CDS1</accession>
<feature type="transmembrane region" description="Helical" evidence="1">
    <location>
        <begin position="74"/>
        <end position="102"/>
    </location>
</feature>
<dbReference type="Proteomes" id="UP001562425">
    <property type="component" value="Unassembled WGS sequence"/>
</dbReference>
<keyword evidence="1" id="KW-0472">Membrane</keyword>
<sequence length="166" mass="18477">MALSATVFRVLSFVYAGLSLAGSLLLLFYRKDLATSENECQFIHLFAVLWLIFNFTLVYGLCLRDTTFIQIHLYYVQAVVWTFVVALFALGVSLLAVLVGLMDEVKLPWASKVGLAQGAAEVLGIIFVVCCALLYVVYSIVKCVLEGFIYATKRDEEMQVSINIVN</sequence>
<evidence type="ECO:0000313" key="2">
    <source>
        <dbReference type="EMBL" id="KAL1374169.1"/>
    </source>
</evidence>
<keyword evidence="3" id="KW-1185">Reference proteome</keyword>
<dbReference type="EMBL" id="JBEHCU010013615">
    <property type="protein sequence ID" value="KAL1374169.1"/>
    <property type="molecule type" value="Genomic_DNA"/>
</dbReference>
<keyword evidence="1" id="KW-0812">Transmembrane</keyword>
<dbReference type="AlphaFoldDB" id="A0ABD1CDS1"/>
<gene>
    <name evidence="2" type="ORF">pipiens_004979</name>
</gene>
<evidence type="ECO:0000313" key="3">
    <source>
        <dbReference type="Proteomes" id="UP001562425"/>
    </source>
</evidence>
<proteinExistence type="predicted"/>
<keyword evidence="1" id="KW-1133">Transmembrane helix</keyword>
<feature type="transmembrane region" description="Helical" evidence="1">
    <location>
        <begin position="41"/>
        <end position="62"/>
    </location>
</feature>
<name>A0ABD1CDS1_CULPP</name>
<feature type="transmembrane region" description="Helical" evidence="1">
    <location>
        <begin position="7"/>
        <end position="29"/>
    </location>
</feature>
<protein>
    <recommendedName>
        <fullName evidence="4">MARVEL domain-containing protein</fullName>
    </recommendedName>
</protein>
<evidence type="ECO:0000256" key="1">
    <source>
        <dbReference type="SAM" id="Phobius"/>
    </source>
</evidence>
<evidence type="ECO:0008006" key="4">
    <source>
        <dbReference type="Google" id="ProtNLM"/>
    </source>
</evidence>
<organism evidence="2 3">
    <name type="scientific">Culex pipiens pipiens</name>
    <name type="common">Northern house mosquito</name>
    <dbReference type="NCBI Taxonomy" id="38569"/>
    <lineage>
        <taxon>Eukaryota</taxon>
        <taxon>Metazoa</taxon>
        <taxon>Ecdysozoa</taxon>
        <taxon>Arthropoda</taxon>
        <taxon>Hexapoda</taxon>
        <taxon>Insecta</taxon>
        <taxon>Pterygota</taxon>
        <taxon>Neoptera</taxon>
        <taxon>Endopterygota</taxon>
        <taxon>Diptera</taxon>
        <taxon>Nematocera</taxon>
        <taxon>Culicoidea</taxon>
        <taxon>Culicidae</taxon>
        <taxon>Culicinae</taxon>
        <taxon>Culicini</taxon>
        <taxon>Culex</taxon>
        <taxon>Culex</taxon>
    </lineage>
</organism>
<comment type="caution">
    <text evidence="2">The sequence shown here is derived from an EMBL/GenBank/DDBJ whole genome shotgun (WGS) entry which is preliminary data.</text>
</comment>